<dbReference type="NCBIfam" id="NF004225">
    <property type="entry name" value="PRK05672.1"/>
    <property type="match status" value="1"/>
</dbReference>
<dbReference type="Pfam" id="PF07733">
    <property type="entry name" value="DNA_pol3_alpha"/>
    <property type="match status" value="1"/>
</dbReference>
<dbReference type="SUPFAM" id="SSF89550">
    <property type="entry name" value="PHP domain-like"/>
    <property type="match status" value="1"/>
</dbReference>
<dbReference type="InterPro" id="IPR023073">
    <property type="entry name" value="DnaE2"/>
</dbReference>
<keyword evidence="5 13" id="KW-0963">Cytoplasm</keyword>
<evidence type="ECO:0000313" key="17">
    <source>
        <dbReference type="Proteomes" id="UP000305888"/>
    </source>
</evidence>
<protein>
    <recommendedName>
        <fullName evidence="4 13">Error-prone DNA polymerase</fullName>
        <ecNumber evidence="3 13">2.7.7.7</ecNumber>
    </recommendedName>
</protein>
<evidence type="ECO:0000256" key="13">
    <source>
        <dbReference type="HAMAP-Rule" id="MF_01902"/>
    </source>
</evidence>
<evidence type="ECO:0000256" key="3">
    <source>
        <dbReference type="ARBA" id="ARBA00012417"/>
    </source>
</evidence>
<feature type="compositionally biased region" description="Polar residues" evidence="14">
    <location>
        <begin position="1013"/>
        <end position="1036"/>
    </location>
</feature>
<dbReference type="Proteomes" id="UP000305888">
    <property type="component" value="Chromosome"/>
</dbReference>
<feature type="compositionally biased region" description="Low complexity" evidence="14">
    <location>
        <begin position="1112"/>
        <end position="1125"/>
    </location>
</feature>
<evidence type="ECO:0000256" key="1">
    <source>
        <dbReference type="ARBA" id="ARBA00004496"/>
    </source>
</evidence>
<dbReference type="InterPro" id="IPR011708">
    <property type="entry name" value="DNA_pol3_alpha_NTPase_dom"/>
</dbReference>
<dbReference type="InterPro" id="IPR004013">
    <property type="entry name" value="PHP_dom"/>
</dbReference>
<comment type="subcellular location">
    <subcellularLocation>
        <location evidence="1 13">Cytoplasm</location>
    </subcellularLocation>
</comment>
<feature type="compositionally biased region" description="Basic residues" evidence="14">
    <location>
        <begin position="1553"/>
        <end position="1562"/>
    </location>
</feature>
<evidence type="ECO:0000256" key="5">
    <source>
        <dbReference type="ARBA" id="ARBA00022490"/>
    </source>
</evidence>
<feature type="domain" description="Polymerase/histidinol phosphatase N-terminal" evidence="15">
    <location>
        <begin position="53"/>
        <end position="120"/>
    </location>
</feature>
<evidence type="ECO:0000256" key="10">
    <source>
        <dbReference type="ARBA" id="ARBA00022932"/>
    </source>
</evidence>
<keyword evidence="11 13" id="KW-0234">DNA repair</keyword>
<feature type="region of interest" description="Disordered" evidence="14">
    <location>
        <begin position="1536"/>
        <end position="1573"/>
    </location>
</feature>
<evidence type="ECO:0000313" key="16">
    <source>
        <dbReference type="EMBL" id="QDL92475.1"/>
    </source>
</evidence>
<dbReference type="GO" id="GO:0008408">
    <property type="term" value="F:3'-5' exonuclease activity"/>
    <property type="evidence" value="ECO:0007669"/>
    <property type="project" value="InterPro"/>
</dbReference>
<dbReference type="OrthoDB" id="9803237at2"/>
<dbReference type="CDD" id="cd07434">
    <property type="entry name" value="PHP_PolIIIA_DnaE2"/>
    <property type="match status" value="1"/>
</dbReference>
<dbReference type="InterPro" id="IPR003141">
    <property type="entry name" value="Pol/His_phosphatase_N"/>
</dbReference>
<feature type="region of interest" description="Disordered" evidence="14">
    <location>
        <begin position="883"/>
        <end position="1095"/>
    </location>
</feature>
<keyword evidence="7 13" id="KW-0548">Nucleotidyltransferase</keyword>
<dbReference type="GO" id="GO:0005737">
    <property type="term" value="C:cytoplasm"/>
    <property type="evidence" value="ECO:0007669"/>
    <property type="project" value="UniProtKB-SubCell"/>
</dbReference>
<evidence type="ECO:0000256" key="4">
    <source>
        <dbReference type="ARBA" id="ARBA00017273"/>
    </source>
</evidence>
<dbReference type="EC" id="2.7.7.7" evidence="3 13"/>
<dbReference type="Pfam" id="PF17657">
    <property type="entry name" value="DNA_pol3_finger"/>
    <property type="match status" value="1"/>
</dbReference>
<proteinExistence type="inferred from homology"/>
<feature type="compositionally biased region" description="Basic and acidic residues" evidence="14">
    <location>
        <begin position="1539"/>
        <end position="1551"/>
    </location>
</feature>
<evidence type="ECO:0000256" key="2">
    <source>
        <dbReference type="ARBA" id="ARBA00007391"/>
    </source>
</evidence>
<keyword evidence="17" id="KW-1185">Reference proteome</keyword>
<evidence type="ECO:0000259" key="15">
    <source>
        <dbReference type="SMART" id="SM00481"/>
    </source>
</evidence>
<dbReference type="InterPro" id="IPR040982">
    <property type="entry name" value="DNA_pol3_finger"/>
</dbReference>
<keyword evidence="6 13" id="KW-0808">Transferase</keyword>
<evidence type="ECO:0000256" key="7">
    <source>
        <dbReference type="ARBA" id="ARBA00022695"/>
    </source>
</evidence>
<dbReference type="InterPro" id="IPR004365">
    <property type="entry name" value="NA-bd_OB_tRNA"/>
</dbReference>
<evidence type="ECO:0000256" key="9">
    <source>
        <dbReference type="ARBA" id="ARBA00022763"/>
    </source>
</evidence>
<feature type="compositionally biased region" description="Low complexity" evidence="14">
    <location>
        <begin position="883"/>
        <end position="935"/>
    </location>
</feature>
<dbReference type="CDD" id="cd04485">
    <property type="entry name" value="DnaE_OBF"/>
    <property type="match status" value="1"/>
</dbReference>
<evidence type="ECO:0000256" key="6">
    <source>
        <dbReference type="ARBA" id="ARBA00022679"/>
    </source>
</evidence>
<dbReference type="NCBIfam" id="TIGR00594">
    <property type="entry name" value="polc"/>
    <property type="match status" value="1"/>
</dbReference>
<dbReference type="GO" id="GO:0003676">
    <property type="term" value="F:nucleic acid binding"/>
    <property type="evidence" value="ECO:0007669"/>
    <property type="project" value="InterPro"/>
</dbReference>
<dbReference type="InterPro" id="IPR004805">
    <property type="entry name" value="DnaE2/DnaE/PolC"/>
</dbReference>
<keyword evidence="9 13" id="KW-0227">DNA damage</keyword>
<dbReference type="Gene3D" id="3.20.20.140">
    <property type="entry name" value="Metal-dependent hydrolases"/>
    <property type="match status" value="1"/>
</dbReference>
<dbReference type="GO" id="GO:0006260">
    <property type="term" value="P:DNA replication"/>
    <property type="evidence" value="ECO:0007669"/>
    <property type="project" value="UniProtKB-KW"/>
</dbReference>
<comment type="similarity">
    <text evidence="2 13">Belongs to the DNA polymerase type-C family. DnaE2 subfamily.</text>
</comment>
<dbReference type="SMART" id="SM00481">
    <property type="entry name" value="POLIIIAc"/>
    <property type="match status" value="1"/>
</dbReference>
<feature type="compositionally biased region" description="Low complexity" evidence="14">
    <location>
        <begin position="1184"/>
        <end position="1203"/>
    </location>
</feature>
<feature type="region of interest" description="Disordered" evidence="14">
    <location>
        <begin position="13"/>
        <end position="51"/>
    </location>
</feature>
<dbReference type="PANTHER" id="PTHR32294">
    <property type="entry name" value="DNA POLYMERASE III SUBUNIT ALPHA"/>
    <property type="match status" value="1"/>
</dbReference>
<keyword evidence="10 13" id="KW-0239">DNA-directed DNA polymerase</keyword>
<dbReference type="Pfam" id="PF14579">
    <property type="entry name" value="HHH_6"/>
    <property type="match status" value="1"/>
</dbReference>
<dbReference type="KEGG" id="ppru:FDP22_12205"/>
<dbReference type="PANTHER" id="PTHR32294:SF4">
    <property type="entry name" value="ERROR-PRONE DNA POLYMERASE"/>
    <property type="match status" value="1"/>
</dbReference>
<dbReference type="InterPro" id="IPR016195">
    <property type="entry name" value="Pol/histidinol_Pase-like"/>
</dbReference>
<dbReference type="GO" id="GO:0006281">
    <property type="term" value="P:DNA repair"/>
    <property type="evidence" value="ECO:0007669"/>
    <property type="project" value="UniProtKB-UniRule"/>
</dbReference>
<dbReference type="Pfam" id="PF01336">
    <property type="entry name" value="tRNA_anti-codon"/>
    <property type="match status" value="1"/>
</dbReference>
<dbReference type="GO" id="GO:0003887">
    <property type="term" value="F:DNA-directed DNA polymerase activity"/>
    <property type="evidence" value="ECO:0007669"/>
    <property type="project" value="UniProtKB-UniRule"/>
</dbReference>
<name>A0A5B8FVL0_9RHOB</name>
<evidence type="ECO:0000256" key="8">
    <source>
        <dbReference type="ARBA" id="ARBA00022705"/>
    </source>
</evidence>
<organism evidence="16 17">
    <name type="scientific">Paroceanicella profunda</name>
    <dbReference type="NCBI Taxonomy" id="2579971"/>
    <lineage>
        <taxon>Bacteria</taxon>
        <taxon>Pseudomonadati</taxon>
        <taxon>Pseudomonadota</taxon>
        <taxon>Alphaproteobacteria</taxon>
        <taxon>Rhodobacterales</taxon>
        <taxon>Paracoccaceae</taxon>
        <taxon>Paroceanicella</taxon>
    </lineage>
</organism>
<feature type="compositionally biased region" description="Low complexity" evidence="14">
    <location>
        <begin position="973"/>
        <end position="989"/>
    </location>
</feature>
<gene>
    <name evidence="16" type="primary">dnaE</name>
    <name evidence="13" type="synonym">dnaE2</name>
    <name evidence="16" type="ORF">FDP22_12205</name>
</gene>
<comment type="catalytic activity">
    <reaction evidence="12 13">
        <text>DNA(n) + a 2'-deoxyribonucleoside 5'-triphosphate = DNA(n+1) + diphosphate</text>
        <dbReference type="Rhea" id="RHEA:22508"/>
        <dbReference type="Rhea" id="RHEA-COMP:17339"/>
        <dbReference type="Rhea" id="RHEA-COMP:17340"/>
        <dbReference type="ChEBI" id="CHEBI:33019"/>
        <dbReference type="ChEBI" id="CHEBI:61560"/>
        <dbReference type="ChEBI" id="CHEBI:173112"/>
        <dbReference type="EC" id="2.7.7.7"/>
    </reaction>
</comment>
<evidence type="ECO:0000256" key="11">
    <source>
        <dbReference type="ARBA" id="ARBA00023204"/>
    </source>
</evidence>
<dbReference type="InterPro" id="IPR029460">
    <property type="entry name" value="DNAPol_HHH"/>
</dbReference>
<comment type="function">
    <text evidence="13">DNA polymerase involved in damage-induced mutagenesis and translesion synthesis (TLS). It is not the major replicative DNA polymerase.</text>
</comment>
<dbReference type="HAMAP" id="MF_01902">
    <property type="entry name" value="DNApol_error_prone"/>
    <property type="match status" value="1"/>
</dbReference>
<evidence type="ECO:0000256" key="14">
    <source>
        <dbReference type="SAM" id="MobiDB-lite"/>
    </source>
</evidence>
<dbReference type="Pfam" id="PF02811">
    <property type="entry name" value="PHP"/>
    <property type="match status" value="1"/>
</dbReference>
<dbReference type="EMBL" id="CP040818">
    <property type="protein sequence ID" value="QDL92475.1"/>
    <property type="molecule type" value="Genomic_DNA"/>
</dbReference>
<reference evidence="16 17" key="1">
    <citation type="submission" date="2019-06" db="EMBL/GenBank/DDBJ databases">
        <title>Genome sequence of Rhodobacteraceae bacterium D4M1.</title>
        <authorList>
            <person name="Cao J."/>
        </authorList>
    </citation>
    <scope>NUCLEOTIDE SEQUENCE [LARGE SCALE GENOMIC DNA]</scope>
    <source>
        <strain evidence="16 17">D4M1</strain>
    </source>
</reference>
<feature type="compositionally biased region" description="Low complexity" evidence="14">
    <location>
        <begin position="1065"/>
        <end position="1091"/>
    </location>
</feature>
<evidence type="ECO:0000256" key="12">
    <source>
        <dbReference type="ARBA" id="ARBA00049244"/>
    </source>
</evidence>
<accession>A0A5B8FVL0</accession>
<feature type="compositionally biased region" description="Low complexity" evidence="14">
    <location>
        <begin position="1145"/>
        <end position="1160"/>
    </location>
</feature>
<keyword evidence="8 13" id="KW-0235">DNA replication</keyword>
<feature type="region of interest" description="Disordered" evidence="14">
    <location>
        <begin position="1112"/>
        <end position="1203"/>
    </location>
</feature>
<sequence length="1573" mass="162402">MATDVWSGATGVGDGAAGAGHGPAPAGAADLLPFRPRSGKRRRGPPGGPPAYGELACTTNFSFLRGASHARELVARAVELGHVALGVADRNTLAGVVRAHVAAKAAGLRLLVGARLVSREGFETLCYPTDRAAYGRLSRLLTAGKRAAPKGECDFGLDDLLAHAQGQVFIALPPAAAAREADFALHLAALGQAAPGRVWLGLAHRQGGDDRARMARLAALAARAGLPLVAHNDVHYHDPARRPLQDVLTCIREGVTVAEAGFRLAANAERHLKPAAEMARLFAAWPGALAAIGDILALCRFSLDELAYNYPSEPVPKGTTPQAHLEALARAGAAARYRGAVPSKVTALLEKEIALIGELGYAPYFLTVHDMVAFARSRGILCQGRGSAANSAVCYCLGITAVDPAKSELLFERFISRARKEPPDIDVDFEHERREEVIQHVYARYGRHRAALAATVISYRPRSAVRDVGRAMGLTEDVTAALASTVWGSWGDELPAEEIRAAGLDLSDPLLARTVALTTELLGFPRHLSQHVGGFVLTEDPLEEIVPIGNAAMADRTFIEWDKDDIEALGILKVDVLALGMLSCLARAFGMLRAWEGVGHDLASIPPDDPRVYDMLSAADAIGVFQVESRAQLNMLPRLRPKVFYDLVIEVAIVRPGPIQGDMVHPYLRRRDGLETVHYPSPAPEHGDPQELRRVLDRTLGVPLFQEQAMQIAITAAEFTGDEANELRRAMATFRNPGTIHALEERMVGRMIARGYTADFASRCFEQIKGFGQYGFPESHAASFAILVYASAWVKCHHPAIFCAALLNSQPMGFYAPAQLVRDARGHGVEVRPVDVLASDWDCTLEPGEEGSAVRLGFRMVDGLPEAEMRAFITRRAALMAAAPGPTARRDTAPNAGGTAPAGGEATASPRTAHPAAGSPVPPARARAAASPQGPGAAGGEDSAHPAAPHTGPQARGPATSTEQGTEAVGREAAAPPGGMALAAPHLAPQVSGPATSTVQGAETAGSEVAVPSGSTTLAATRPGSQVSDPATSTMQGAEAVGSEVAAPPGGTDMAAPHTGPQIPGPAAFTADGAASADRARGAPPGAAHRANSGAVAQARGSAVSTLRAAGAAGRAAPMPPGGVALASGTPPPQAHGAGRSMVQRSRPAGRGEAAPAGWAHPVAGGGGARAPRDGTEAPPSETAGAAVPSGPSGGPAVVADGGAAPGGGGCDVGPSVLPGGDGCDVGPPVLPGGDGCDVGAPAMPGGDGCDVGAPAMPGGDGCDVVPPALPGGDGCSVAPPALPGGAEGDVGAPALPGGAENARFREAAGSAALPEARLTAVPDWLGGLDAFRVTTGLSQALLERLASADALGGLGLDRRQGLWAVRGMGADTGLPLFEAAGQTGSGADPEVRLPAMRLSEEVVADYQTQRLSLKAHPMSFLRARHAARGIRPAQALGETVQNQRVQVSGVVLVRQRPGTAQGVVFMTIEDETGTVNIVIWKAVLARFRRAVMTARLVRVSGVVQRAGEVIHVIAGRIDDLSDELSLLSETGDMPDTLARADEVKRPEPGSRHPARASHPRNVRILPRSRDFH</sequence>